<dbReference type="PANTHER" id="PTHR13183">
    <property type="entry name" value="AXONEMAL INNER ARM DYNEIN LIGHT CHAIN 28"/>
    <property type="match status" value="1"/>
</dbReference>
<name>A0ABN7S368_OIKDI</name>
<keyword evidence="3" id="KW-0505">Motor protein</keyword>
<comment type="function">
    <text evidence="7">Involved in sperm flagellum assembly.</text>
</comment>
<evidence type="ECO:0000256" key="3">
    <source>
        <dbReference type="ARBA" id="ARBA00023175"/>
    </source>
</evidence>
<dbReference type="EMBL" id="OU015568">
    <property type="protein sequence ID" value="CAG5089177.1"/>
    <property type="molecule type" value="Genomic_DNA"/>
</dbReference>
<evidence type="ECO:0000256" key="1">
    <source>
        <dbReference type="ARBA" id="ARBA00023017"/>
    </source>
</evidence>
<evidence type="ECO:0000256" key="2">
    <source>
        <dbReference type="ARBA" id="ARBA00023054"/>
    </source>
</evidence>
<dbReference type="InterPro" id="IPR019347">
    <property type="entry name" value="Axonemal_dynein_light_chain"/>
</dbReference>
<accession>A0ABN7S368</accession>
<evidence type="ECO:0000256" key="6">
    <source>
        <dbReference type="ARBA" id="ARBA00042417"/>
    </source>
</evidence>
<evidence type="ECO:0000256" key="5">
    <source>
        <dbReference type="ARBA" id="ARBA00039799"/>
    </source>
</evidence>
<evidence type="ECO:0000313" key="9">
    <source>
        <dbReference type="EMBL" id="CAG5089177.1"/>
    </source>
</evidence>
<keyword evidence="2 8" id="KW-0175">Coiled coil</keyword>
<proteinExistence type="inferred from homology"/>
<keyword evidence="1" id="KW-0243">Dynein</keyword>
<evidence type="ECO:0000313" key="10">
    <source>
        <dbReference type="Proteomes" id="UP001158576"/>
    </source>
</evidence>
<organism evidence="9 10">
    <name type="scientific">Oikopleura dioica</name>
    <name type="common">Tunicate</name>
    <dbReference type="NCBI Taxonomy" id="34765"/>
    <lineage>
        <taxon>Eukaryota</taxon>
        <taxon>Metazoa</taxon>
        <taxon>Chordata</taxon>
        <taxon>Tunicata</taxon>
        <taxon>Appendicularia</taxon>
        <taxon>Copelata</taxon>
        <taxon>Oikopleuridae</taxon>
        <taxon>Oikopleura</taxon>
    </lineage>
</organism>
<reference evidence="9 10" key="1">
    <citation type="submission" date="2021-04" db="EMBL/GenBank/DDBJ databases">
        <authorList>
            <person name="Bliznina A."/>
        </authorList>
    </citation>
    <scope>NUCLEOTIDE SEQUENCE [LARGE SCALE GENOMIC DNA]</scope>
</reference>
<evidence type="ECO:0000256" key="8">
    <source>
        <dbReference type="SAM" id="Coils"/>
    </source>
</evidence>
<dbReference type="Pfam" id="PF10211">
    <property type="entry name" value="Ax_dynein_light"/>
    <property type="match status" value="1"/>
</dbReference>
<comment type="similarity">
    <text evidence="4">Belongs to the inner dynein arm light chain family.</text>
</comment>
<evidence type="ECO:0000256" key="4">
    <source>
        <dbReference type="ARBA" id="ARBA00038114"/>
    </source>
</evidence>
<sequence length="232" mass="26480">MAANPEISLIDYLPPVKVTPNEEKSSADSPKLKPALTPIEKKLAEILPPREYEQNGQKFLQLVSPRQATRNAILTKEKLLDSRLEEAEARERGICLARREIYSELMDELIRQIAISSTETGALLVQIRDEINMTLAGYETIVESANGFGSRKALQSELGKEEKHAEVQELQDEVDSFKKQIQVLKVNLETVSRREQEEKDALIRRQQEELQFLKRNNQQLKAQVDSIQSSRK</sequence>
<dbReference type="PANTHER" id="PTHR13183:SF0">
    <property type="entry name" value="AXONEMAL DYNEIN LIGHT INTERMEDIATE POLYPEPTIDE 1"/>
    <property type="match status" value="1"/>
</dbReference>
<keyword evidence="10" id="KW-1185">Reference proteome</keyword>
<feature type="coiled-coil region" evidence="8">
    <location>
        <begin position="160"/>
        <end position="230"/>
    </location>
</feature>
<protein>
    <recommendedName>
        <fullName evidence="5">Axonemal dynein light intermediate polypeptide 1</fullName>
    </recommendedName>
    <alternativeName>
        <fullName evidence="6">Inner dynein arm light chain, axonemal</fullName>
    </alternativeName>
</protein>
<gene>
    <name evidence="9" type="ORF">OKIOD_LOCUS3673</name>
</gene>
<dbReference type="Proteomes" id="UP001158576">
    <property type="component" value="Chromosome PAR"/>
</dbReference>
<evidence type="ECO:0000256" key="7">
    <source>
        <dbReference type="ARBA" id="ARBA00043925"/>
    </source>
</evidence>